<keyword evidence="4" id="KW-0175">Coiled coil</keyword>
<proteinExistence type="predicted"/>
<accession>A0A3M7P492</accession>
<sequence length="161" mass="18039">YTDLCGNELVMKRSESISTDSAIQEKSQSRMSSADIENTLLDALLNSSLNNAPQKSTSTAVGVVNMREQFGKGTPAKETMSDDGLNQMRQNEESLGLNENCDIRSCELCEYVFARDAGVEEVERHYSEKHYGPSCPVCCLNFRKGYPQSEFEKHVNEHFPN</sequence>
<protein>
    <recommendedName>
        <fullName evidence="5">UBZ1-type domain-containing protein</fullName>
    </recommendedName>
</protein>
<evidence type="ECO:0000256" key="2">
    <source>
        <dbReference type="ARBA" id="ARBA00022771"/>
    </source>
</evidence>
<evidence type="ECO:0000256" key="3">
    <source>
        <dbReference type="ARBA" id="ARBA00022833"/>
    </source>
</evidence>
<gene>
    <name evidence="6" type="ORF">BpHYR1_029819</name>
</gene>
<feature type="domain" description="UBZ1-type" evidence="5">
    <location>
        <begin position="135"/>
        <end position="159"/>
    </location>
</feature>
<name>A0A3M7P492_BRAPC</name>
<keyword evidence="1" id="KW-0479">Metal-binding</keyword>
<dbReference type="Gene3D" id="6.20.250.40">
    <property type="match status" value="1"/>
</dbReference>
<keyword evidence="7" id="KW-1185">Reference proteome</keyword>
<keyword evidence="3" id="KW-0862">Zinc</keyword>
<reference evidence="6 7" key="1">
    <citation type="journal article" date="2018" name="Sci. Rep.">
        <title>Genomic signatures of local adaptation to the degree of environmental predictability in rotifers.</title>
        <authorList>
            <person name="Franch-Gras L."/>
            <person name="Hahn C."/>
            <person name="Garcia-Roger E.M."/>
            <person name="Carmona M.J."/>
            <person name="Serra M."/>
            <person name="Gomez A."/>
        </authorList>
    </citation>
    <scope>NUCLEOTIDE SEQUENCE [LARGE SCALE GENOMIC DNA]</scope>
    <source>
        <strain evidence="6">HYR1</strain>
    </source>
</reference>
<dbReference type="GO" id="GO:0008270">
    <property type="term" value="F:zinc ion binding"/>
    <property type="evidence" value="ECO:0007669"/>
    <property type="project" value="UniProtKB-KW"/>
</dbReference>
<keyword evidence="2" id="KW-0863">Zinc-finger</keyword>
<evidence type="ECO:0000259" key="5">
    <source>
        <dbReference type="Pfam" id="PF18112"/>
    </source>
</evidence>
<evidence type="ECO:0000256" key="1">
    <source>
        <dbReference type="ARBA" id="ARBA00022723"/>
    </source>
</evidence>
<comment type="caution">
    <text evidence="6">The sequence shown here is derived from an EMBL/GenBank/DDBJ whole genome shotgun (WGS) entry which is preliminary data.</text>
</comment>
<evidence type="ECO:0000256" key="4">
    <source>
        <dbReference type="ARBA" id="ARBA00023054"/>
    </source>
</evidence>
<dbReference type="CDD" id="cd21965">
    <property type="entry name" value="Zn-C2H2_CALCOCO1_TAX1BP1_like"/>
    <property type="match status" value="1"/>
</dbReference>
<dbReference type="InterPro" id="IPR041641">
    <property type="entry name" value="CALCOCO1/2_Zn_UBZ1"/>
</dbReference>
<dbReference type="AlphaFoldDB" id="A0A3M7P492"/>
<dbReference type="EMBL" id="REGN01013482">
    <property type="protein sequence ID" value="RMZ93885.1"/>
    <property type="molecule type" value="Genomic_DNA"/>
</dbReference>
<organism evidence="6 7">
    <name type="scientific">Brachionus plicatilis</name>
    <name type="common">Marine rotifer</name>
    <name type="synonym">Brachionus muelleri</name>
    <dbReference type="NCBI Taxonomy" id="10195"/>
    <lineage>
        <taxon>Eukaryota</taxon>
        <taxon>Metazoa</taxon>
        <taxon>Spiralia</taxon>
        <taxon>Gnathifera</taxon>
        <taxon>Rotifera</taxon>
        <taxon>Eurotatoria</taxon>
        <taxon>Monogononta</taxon>
        <taxon>Pseudotrocha</taxon>
        <taxon>Ploima</taxon>
        <taxon>Brachionidae</taxon>
        <taxon>Brachionus</taxon>
    </lineage>
</organism>
<evidence type="ECO:0000313" key="6">
    <source>
        <dbReference type="EMBL" id="RMZ93885.1"/>
    </source>
</evidence>
<feature type="non-terminal residue" evidence="6">
    <location>
        <position position="1"/>
    </location>
</feature>
<evidence type="ECO:0000313" key="7">
    <source>
        <dbReference type="Proteomes" id="UP000276133"/>
    </source>
</evidence>
<dbReference type="Pfam" id="PF18112">
    <property type="entry name" value="Zn-C2H2_12"/>
    <property type="match status" value="1"/>
</dbReference>
<dbReference type="Proteomes" id="UP000276133">
    <property type="component" value="Unassembled WGS sequence"/>
</dbReference>